<dbReference type="EC" id="1.11.1.6" evidence="4"/>
<dbReference type="InterPro" id="IPR012347">
    <property type="entry name" value="Ferritin-like"/>
</dbReference>
<feature type="binding site" evidence="2">
    <location>
        <position position="36"/>
    </location>
    <ligand>
        <name>Mn(2+)</name>
        <dbReference type="ChEBI" id="CHEBI:29035"/>
        <label>1</label>
    </ligand>
</feature>
<feature type="binding site" evidence="2">
    <location>
        <position position="183"/>
    </location>
    <ligand>
        <name>Mn(2+)</name>
        <dbReference type="ChEBI" id="CHEBI:29035"/>
        <label>1</label>
    </ligand>
</feature>
<dbReference type="AlphaFoldDB" id="I4EMZ5"/>
<dbReference type="OrthoDB" id="9800585at2"/>
<dbReference type="InterPro" id="IPR007760">
    <property type="entry name" value="Mn_catalase"/>
</dbReference>
<keyword evidence="2" id="KW-0464">Manganese</keyword>
<comment type="caution">
    <text evidence="4">The sequence shown here is derived from an EMBL/GenBank/DDBJ whole genome shotgun (WGS) entry which is preliminary data.</text>
</comment>
<keyword evidence="3" id="KW-0106">Calcium</keyword>
<protein>
    <submittedName>
        <fullName evidence="4">Putative manganese catalase</fullName>
        <ecNumber evidence="4">1.11.1.6</ecNumber>
    </submittedName>
</protein>
<name>I4EMZ5_9BACT</name>
<comment type="cofactor">
    <cofactor evidence="2">
        <name>Mn(2+)</name>
        <dbReference type="ChEBI" id="CHEBI:29035"/>
    </cofactor>
    <text evidence="2">Binds 2 manganese ions per subunit.</text>
</comment>
<dbReference type="Pfam" id="PF05067">
    <property type="entry name" value="Mn_catalase"/>
    <property type="match status" value="1"/>
</dbReference>
<reference evidence="4 5" key="1">
    <citation type="journal article" date="2012" name="ISME J.">
        <title>Nitrification expanded: discovery, physiology and genomics of a nitrite-oxidizing bacterium from the phylum Chloroflexi.</title>
        <authorList>
            <person name="Sorokin D.Y."/>
            <person name="Lucker S."/>
            <person name="Vejmelkova D."/>
            <person name="Kostrikina N.A."/>
            <person name="Kleerebezem R."/>
            <person name="Rijpstra W.I."/>
            <person name="Damste J.S."/>
            <person name="Le Paslier D."/>
            <person name="Muyzer G."/>
            <person name="Wagner M."/>
            <person name="van Loosdrecht M.C."/>
            <person name="Daims H."/>
        </authorList>
    </citation>
    <scope>NUCLEOTIDE SEQUENCE [LARGE SCALE GENOMIC DNA]</scope>
    <source>
        <strain evidence="5">none</strain>
    </source>
</reference>
<evidence type="ECO:0000313" key="5">
    <source>
        <dbReference type="Proteomes" id="UP000004221"/>
    </source>
</evidence>
<evidence type="ECO:0000256" key="1">
    <source>
        <dbReference type="ARBA" id="ARBA00007644"/>
    </source>
</evidence>
<feature type="binding site" evidence="2">
    <location>
        <position position="150"/>
    </location>
    <ligand>
        <name>Mn(2+)</name>
        <dbReference type="ChEBI" id="CHEBI:29035"/>
        <label>1</label>
    </ligand>
</feature>
<feature type="binding site" evidence="2">
    <location>
        <position position="70"/>
    </location>
    <ligand>
        <name>Mn(2+)</name>
        <dbReference type="ChEBI" id="CHEBI:29035"/>
        <label>1</label>
    </ligand>
</feature>
<dbReference type="GO" id="GO:0004096">
    <property type="term" value="F:catalase activity"/>
    <property type="evidence" value="ECO:0007669"/>
    <property type="project" value="UniProtKB-EC"/>
</dbReference>
<feature type="binding site" evidence="2">
    <location>
        <position position="73"/>
    </location>
    <ligand>
        <name>Mn(2+)</name>
        <dbReference type="ChEBI" id="CHEBI:29035"/>
        <label>1</label>
    </ligand>
</feature>
<keyword evidence="4" id="KW-0560">Oxidoreductase</keyword>
<dbReference type="Gene3D" id="1.20.1260.10">
    <property type="match status" value="1"/>
</dbReference>
<keyword evidence="4" id="KW-0575">Peroxidase</keyword>
<dbReference type="RefSeq" id="WP_008481609.1">
    <property type="nucleotide sequence ID" value="NZ_CAGS01000667.1"/>
</dbReference>
<gene>
    <name evidence="4" type="ORF">NITHO_70004</name>
</gene>
<dbReference type="SUPFAM" id="SSF47240">
    <property type="entry name" value="Ferritin-like"/>
    <property type="match status" value="1"/>
</dbReference>
<comment type="cofactor">
    <cofactor evidence="3">
        <name>Ca(2+)</name>
        <dbReference type="ChEBI" id="CHEBI:29108"/>
    </cofactor>
    <text evidence="3">Binds 1 Ca(2+) ion per subunit.</text>
</comment>
<evidence type="ECO:0000256" key="2">
    <source>
        <dbReference type="PIRSR" id="PIRSR607760-1"/>
    </source>
</evidence>
<dbReference type="GO" id="GO:0046872">
    <property type="term" value="F:metal ion binding"/>
    <property type="evidence" value="ECO:0007669"/>
    <property type="project" value="UniProtKB-KW"/>
</dbReference>
<dbReference type="Proteomes" id="UP000004221">
    <property type="component" value="Unassembled WGS sequence"/>
</dbReference>
<dbReference type="InterPro" id="IPR009078">
    <property type="entry name" value="Ferritin-like_SF"/>
</dbReference>
<evidence type="ECO:0000313" key="4">
    <source>
        <dbReference type="EMBL" id="CCF86058.1"/>
    </source>
</evidence>
<keyword evidence="2" id="KW-0479">Metal-binding</keyword>
<proteinExistence type="inferred from homology"/>
<organism evidence="4 5">
    <name type="scientific">Nitrolancea hollandica Lb</name>
    <dbReference type="NCBI Taxonomy" id="1129897"/>
    <lineage>
        <taxon>Bacteria</taxon>
        <taxon>Pseudomonadati</taxon>
        <taxon>Thermomicrobiota</taxon>
        <taxon>Thermomicrobia</taxon>
        <taxon>Sphaerobacterales</taxon>
        <taxon>Sphaerobacterineae</taxon>
        <taxon>Sphaerobacteraceae</taxon>
        <taxon>Nitrolancea</taxon>
    </lineage>
</organism>
<dbReference type="EMBL" id="CAGS01000667">
    <property type="protein sequence ID" value="CCF86058.1"/>
    <property type="molecule type" value="Genomic_DNA"/>
</dbReference>
<evidence type="ECO:0000256" key="3">
    <source>
        <dbReference type="PIRSR" id="PIRSR607760-2"/>
    </source>
</evidence>
<feature type="binding site" evidence="3">
    <location>
        <position position="232"/>
    </location>
    <ligand>
        <name>Ca(2+)</name>
        <dbReference type="ChEBI" id="CHEBI:29108"/>
    </ligand>
</feature>
<accession>I4EMZ5</accession>
<sequence>MYMRIDKLQIELPKPTEPDPSAAAAVQELLGGRFGEMSTVMNYTYQSFNMRGRDKIKPFYDLVANIATEELGHIELVAATINSMLNDATESVNPVDAPLSSILGARNLHQFLTNGNSAVVANSMNAPWQGDYVFNSGDVILDLLHNFFLENGARLQKIRVYEMTKNPVARQMVGYLLVRGGVHATAYAKALEDLTGVTMTKMLPIPKIENRAFPEARQFEEQGLHRKLYRFSVNDYKDIAAIWRGPHPSGDGDCEVVNGPPEGGPLADLPPAPENYAPGYHPDELAEIAQRLMRAM</sequence>
<feature type="binding site" evidence="3">
    <location>
        <position position="61"/>
    </location>
    <ligand>
        <name>Ca(2+)</name>
        <dbReference type="ChEBI" id="CHEBI:29108"/>
    </ligand>
</feature>
<dbReference type="CDD" id="cd01051">
    <property type="entry name" value="Mn_catalase"/>
    <property type="match status" value="1"/>
</dbReference>
<keyword evidence="5" id="KW-1185">Reference proteome</keyword>
<dbReference type="InterPro" id="IPR039377">
    <property type="entry name" value="Mn_catalase_dom"/>
</dbReference>
<comment type="similarity">
    <text evidence="1">Belongs to the manganese catalase family.</text>
</comment>